<protein>
    <submittedName>
        <fullName evidence="1">Uncharacterized protein</fullName>
    </submittedName>
</protein>
<evidence type="ECO:0000313" key="1">
    <source>
        <dbReference type="EMBL" id="CZR70036.1"/>
    </source>
</evidence>
<sequence length="142" mass="15477">MCLTAITGPVSGPSETPRLFTLWAFSDFTMQSPSVENGVKEILQDFDYDAGEREIPGQWGIGFATAGKNGLGNRASRLRDNGWDGRASSSAAVEQNEYIRRSVFGKRLNCCPLQCCRWRSAVAAGASNQHCEMKINRDGASP</sequence>
<dbReference type="Proteomes" id="UP000184330">
    <property type="component" value="Unassembled WGS sequence"/>
</dbReference>
<evidence type="ECO:0000313" key="2">
    <source>
        <dbReference type="Proteomes" id="UP000184330"/>
    </source>
</evidence>
<dbReference type="AlphaFoldDB" id="A0A1L7XYK0"/>
<accession>A0A1L7XYK0</accession>
<organism evidence="1 2">
    <name type="scientific">Phialocephala subalpina</name>
    <dbReference type="NCBI Taxonomy" id="576137"/>
    <lineage>
        <taxon>Eukaryota</taxon>
        <taxon>Fungi</taxon>
        <taxon>Dikarya</taxon>
        <taxon>Ascomycota</taxon>
        <taxon>Pezizomycotina</taxon>
        <taxon>Leotiomycetes</taxon>
        <taxon>Helotiales</taxon>
        <taxon>Mollisiaceae</taxon>
        <taxon>Phialocephala</taxon>
        <taxon>Phialocephala fortinii species complex</taxon>
    </lineage>
</organism>
<dbReference type="EMBL" id="FJOG01000090">
    <property type="protein sequence ID" value="CZR70036.1"/>
    <property type="molecule type" value="Genomic_DNA"/>
</dbReference>
<gene>
    <name evidence="1" type="ORF">PAC_19937</name>
</gene>
<reference evidence="1 2" key="1">
    <citation type="submission" date="2016-03" db="EMBL/GenBank/DDBJ databases">
        <authorList>
            <person name="Ploux O."/>
        </authorList>
    </citation>
    <scope>NUCLEOTIDE SEQUENCE [LARGE SCALE GENOMIC DNA]</scope>
    <source>
        <strain evidence="1 2">UAMH 11012</strain>
    </source>
</reference>
<keyword evidence="2" id="KW-1185">Reference proteome</keyword>
<name>A0A1L7XYK0_9HELO</name>
<proteinExistence type="predicted"/>